<proteinExistence type="inferred from homology"/>
<comment type="similarity">
    <text evidence="2 6">Belongs to the acyl-CoA dehydrogenase family.</text>
</comment>
<feature type="domain" description="Acyl-CoA dehydrogenase/oxidase C-terminal" evidence="8">
    <location>
        <begin position="396"/>
        <end position="541"/>
    </location>
</feature>
<dbReference type="InterPro" id="IPR006091">
    <property type="entry name" value="Acyl-CoA_Oxase/DH_mid-dom"/>
</dbReference>
<dbReference type="Pfam" id="PF03972">
    <property type="entry name" value="MmgE_PrpD_N"/>
    <property type="match status" value="1"/>
</dbReference>
<dbReference type="FunFam" id="1.20.140.10:FF:000001">
    <property type="entry name" value="Acyl-CoA dehydrogenase"/>
    <property type="match status" value="1"/>
</dbReference>
<comment type="cofactor">
    <cofactor evidence="1 6">
        <name>FAD</name>
        <dbReference type="ChEBI" id="CHEBI:57692"/>
    </cofactor>
</comment>
<dbReference type="Pfam" id="PF02770">
    <property type="entry name" value="Acyl-CoA_dh_M"/>
    <property type="match status" value="1"/>
</dbReference>
<feature type="domain" description="Acyl-CoA dehydrogenase/oxidase N-terminal" evidence="10">
    <location>
        <begin position="169"/>
        <end position="279"/>
    </location>
</feature>
<evidence type="ECO:0000256" key="6">
    <source>
        <dbReference type="RuleBase" id="RU362125"/>
    </source>
</evidence>
<dbReference type="Gene3D" id="1.20.140.10">
    <property type="entry name" value="Butyryl-CoA Dehydrogenase, subunit A, domain 3"/>
    <property type="match status" value="1"/>
</dbReference>
<sequence>MNAAVEVARGLGGPPEATLFGFSERVGAPAAALATGALTHALDFDDAHAGGLVHATAVVLPAVFSVGQQVGASGRDVLTAVVGTPAPPWHTAPAASSRHTPPSCWGWVDDGSRARRRDAGVVGRDPRAPAHPADLRIVRARTAPAGGVVRPLWIDGLYVGRLFMDFAFTDDQKEFRSLLRSFVDREIIPVAREWEKEGRYPTEIVAGMADMGLFGMTIPEEYGGLDLDPVSFALVFEEISRGWMGVAGILGSHSLACRMIAMHGTGQQKNDYLPDLATGRRRTGIGLTEPEAGTDLQGIRTTAKLDGDHYVVNGTKMWITNARYADPLPVLVKTDPTASPRHKGMSILLIEQSLDGFTVSRDIPKLGYKGTESCEIVLDNVRVPRDRLLGGVEGIGLKQALSALEWGRVNIAARSVGIAQRAHELALGYAKQRKAFGQPIAEFQAIQLKLATLATNLQAARLMAYWSADAVKRGRADAQTGMAKIFCSEVALEAAIDAMKVHGGYGYSTEFEVERLYRDSVLMSIGEGTNDILRTVVAKALVKGEVTV</sequence>
<accession>A0A8J4EA41</accession>
<dbReference type="EMBL" id="BOPH01000022">
    <property type="protein sequence ID" value="GIJ67003.1"/>
    <property type="molecule type" value="Genomic_DNA"/>
</dbReference>
<name>A0A8J4EA41_9ACTN</name>
<dbReference type="InterPro" id="IPR009100">
    <property type="entry name" value="AcylCoA_DH/oxidase_NM_dom_sf"/>
</dbReference>
<dbReference type="PROSITE" id="PS00072">
    <property type="entry name" value="ACYL_COA_DH_1"/>
    <property type="match status" value="1"/>
</dbReference>
<dbReference type="InterPro" id="IPR006089">
    <property type="entry name" value="Acyl-CoA_DH_CS"/>
</dbReference>
<dbReference type="AlphaFoldDB" id="A0A8J4EA41"/>
<keyword evidence="4 6" id="KW-0274">FAD</keyword>
<dbReference type="FunFam" id="2.40.110.10:FF:000002">
    <property type="entry name" value="Acyl-CoA dehydrogenase fadE12"/>
    <property type="match status" value="1"/>
</dbReference>
<keyword evidence="13" id="KW-1185">Reference proteome</keyword>
<reference evidence="12" key="1">
    <citation type="submission" date="2021-01" db="EMBL/GenBank/DDBJ databases">
        <title>Whole genome shotgun sequence of Virgisporangium ochraceum NBRC 16418.</title>
        <authorList>
            <person name="Komaki H."/>
            <person name="Tamura T."/>
        </authorList>
    </citation>
    <scope>NUCLEOTIDE SEQUENCE</scope>
    <source>
        <strain evidence="12">NBRC 16418</strain>
    </source>
</reference>
<feature type="region of interest" description="Disordered" evidence="7">
    <location>
        <begin position="89"/>
        <end position="109"/>
    </location>
</feature>
<evidence type="ECO:0000256" key="3">
    <source>
        <dbReference type="ARBA" id="ARBA00022630"/>
    </source>
</evidence>
<dbReference type="Gene3D" id="2.40.110.10">
    <property type="entry name" value="Butyryl-CoA Dehydrogenase, subunit A, domain 2"/>
    <property type="match status" value="1"/>
</dbReference>
<evidence type="ECO:0000256" key="1">
    <source>
        <dbReference type="ARBA" id="ARBA00001974"/>
    </source>
</evidence>
<dbReference type="Gene3D" id="1.10.540.10">
    <property type="entry name" value="Acyl-CoA dehydrogenase/oxidase, N-terminal domain"/>
    <property type="match status" value="1"/>
</dbReference>
<comment type="caution">
    <text evidence="12">The sequence shown here is derived from an EMBL/GenBank/DDBJ whole genome shotgun (WGS) entry which is preliminary data.</text>
</comment>
<dbReference type="GO" id="GO:0050660">
    <property type="term" value="F:flavin adenine dinucleotide binding"/>
    <property type="evidence" value="ECO:0007669"/>
    <property type="project" value="InterPro"/>
</dbReference>
<dbReference type="FunFam" id="1.10.540.10:FF:000002">
    <property type="entry name" value="Acyl-CoA dehydrogenase FadE19"/>
    <property type="match status" value="1"/>
</dbReference>
<dbReference type="Proteomes" id="UP000635606">
    <property type="component" value="Unassembled WGS sequence"/>
</dbReference>
<dbReference type="InterPro" id="IPR009075">
    <property type="entry name" value="AcylCo_DH/oxidase_C"/>
</dbReference>
<dbReference type="SUPFAM" id="SSF56645">
    <property type="entry name" value="Acyl-CoA dehydrogenase NM domain-like"/>
    <property type="match status" value="1"/>
</dbReference>
<evidence type="ECO:0000256" key="7">
    <source>
        <dbReference type="SAM" id="MobiDB-lite"/>
    </source>
</evidence>
<feature type="domain" description="Acyl-CoA oxidase/dehydrogenase middle" evidence="9">
    <location>
        <begin position="285"/>
        <end position="381"/>
    </location>
</feature>
<dbReference type="Gene3D" id="1.10.4100.10">
    <property type="entry name" value="2-methylcitrate dehydratase PrpD"/>
    <property type="match status" value="1"/>
</dbReference>
<evidence type="ECO:0000259" key="9">
    <source>
        <dbReference type="Pfam" id="PF02770"/>
    </source>
</evidence>
<dbReference type="InterPro" id="IPR036148">
    <property type="entry name" value="MmgE/PrpD_sf"/>
</dbReference>
<evidence type="ECO:0008006" key="14">
    <source>
        <dbReference type="Google" id="ProtNLM"/>
    </source>
</evidence>
<dbReference type="GO" id="GO:0016829">
    <property type="term" value="F:lyase activity"/>
    <property type="evidence" value="ECO:0007669"/>
    <property type="project" value="InterPro"/>
</dbReference>
<dbReference type="InterPro" id="IPR045336">
    <property type="entry name" value="MmgE_PrpD_N"/>
</dbReference>
<dbReference type="GO" id="GO:0003995">
    <property type="term" value="F:acyl-CoA dehydrogenase activity"/>
    <property type="evidence" value="ECO:0007669"/>
    <property type="project" value="InterPro"/>
</dbReference>
<organism evidence="12 13">
    <name type="scientific">Virgisporangium ochraceum</name>
    <dbReference type="NCBI Taxonomy" id="65505"/>
    <lineage>
        <taxon>Bacteria</taxon>
        <taxon>Bacillati</taxon>
        <taxon>Actinomycetota</taxon>
        <taxon>Actinomycetes</taxon>
        <taxon>Micromonosporales</taxon>
        <taxon>Micromonosporaceae</taxon>
        <taxon>Virgisporangium</taxon>
    </lineage>
</organism>
<feature type="domain" description="MmgE/PrpD N-terminal" evidence="11">
    <location>
        <begin position="2"/>
        <end position="82"/>
    </location>
</feature>
<protein>
    <recommendedName>
        <fullName evidence="14">Acyl-CoA dehydrogenase</fullName>
    </recommendedName>
</protein>
<evidence type="ECO:0000313" key="12">
    <source>
        <dbReference type="EMBL" id="GIJ67003.1"/>
    </source>
</evidence>
<evidence type="ECO:0000259" key="10">
    <source>
        <dbReference type="Pfam" id="PF02771"/>
    </source>
</evidence>
<dbReference type="InterPro" id="IPR037069">
    <property type="entry name" value="AcylCoA_DH/ox_N_sf"/>
</dbReference>
<keyword evidence="5 6" id="KW-0560">Oxidoreductase</keyword>
<evidence type="ECO:0000256" key="4">
    <source>
        <dbReference type="ARBA" id="ARBA00022827"/>
    </source>
</evidence>
<dbReference type="SUPFAM" id="SSF103378">
    <property type="entry name" value="2-methylcitrate dehydratase PrpD"/>
    <property type="match status" value="1"/>
</dbReference>
<dbReference type="PANTHER" id="PTHR43884:SF12">
    <property type="entry name" value="ISOVALERYL-COA DEHYDROGENASE, MITOCHONDRIAL-RELATED"/>
    <property type="match status" value="1"/>
</dbReference>
<dbReference type="SUPFAM" id="SSF47203">
    <property type="entry name" value="Acyl-CoA dehydrogenase C-terminal domain-like"/>
    <property type="match status" value="1"/>
</dbReference>
<evidence type="ECO:0000256" key="5">
    <source>
        <dbReference type="ARBA" id="ARBA00023002"/>
    </source>
</evidence>
<dbReference type="InterPro" id="IPR036250">
    <property type="entry name" value="AcylCo_DH-like_C"/>
</dbReference>
<dbReference type="Pfam" id="PF02771">
    <property type="entry name" value="Acyl-CoA_dh_N"/>
    <property type="match status" value="1"/>
</dbReference>
<evidence type="ECO:0000259" key="11">
    <source>
        <dbReference type="Pfam" id="PF03972"/>
    </source>
</evidence>
<dbReference type="PANTHER" id="PTHR43884">
    <property type="entry name" value="ACYL-COA DEHYDROGENASE"/>
    <property type="match status" value="1"/>
</dbReference>
<dbReference type="Pfam" id="PF00441">
    <property type="entry name" value="Acyl-CoA_dh_1"/>
    <property type="match status" value="1"/>
</dbReference>
<dbReference type="InterPro" id="IPR046373">
    <property type="entry name" value="Acyl-CoA_Oxase/DH_mid-dom_sf"/>
</dbReference>
<evidence type="ECO:0000259" key="8">
    <source>
        <dbReference type="Pfam" id="PF00441"/>
    </source>
</evidence>
<keyword evidence="3 6" id="KW-0285">Flavoprotein</keyword>
<dbReference type="InterPro" id="IPR042183">
    <property type="entry name" value="MmgE/PrpD_sf_1"/>
</dbReference>
<gene>
    <name evidence="12" type="ORF">Voc01_019200</name>
</gene>
<evidence type="ECO:0000256" key="2">
    <source>
        <dbReference type="ARBA" id="ARBA00009347"/>
    </source>
</evidence>
<evidence type="ECO:0000313" key="13">
    <source>
        <dbReference type="Proteomes" id="UP000635606"/>
    </source>
</evidence>
<dbReference type="InterPro" id="IPR013786">
    <property type="entry name" value="AcylCoA_DH/ox_N"/>
</dbReference>